<sequence>MDCQVHEKPVEQGKEPKGHANDDPAQPDVQPQAIENPSAQNTNDDDEDDDIDVAYDFIMQPRATLNPTSDHDDQDTKDMEDDVSLVHKVFSRKCICERRSKKKNHSNS</sequence>
<gene>
    <name evidence="2" type="ORF">ACH5RR_039514</name>
</gene>
<evidence type="ECO:0000256" key="1">
    <source>
        <dbReference type="SAM" id="MobiDB-lite"/>
    </source>
</evidence>
<organism evidence="2 3">
    <name type="scientific">Cinchona calisaya</name>
    <dbReference type="NCBI Taxonomy" id="153742"/>
    <lineage>
        <taxon>Eukaryota</taxon>
        <taxon>Viridiplantae</taxon>
        <taxon>Streptophyta</taxon>
        <taxon>Embryophyta</taxon>
        <taxon>Tracheophyta</taxon>
        <taxon>Spermatophyta</taxon>
        <taxon>Magnoliopsida</taxon>
        <taxon>eudicotyledons</taxon>
        <taxon>Gunneridae</taxon>
        <taxon>Pentapetalae</taxon>
        <taxon>asterids</taxon>
        <taxon>lamiids</taxon>
        <taxon>Gentianales</taxon>
        <taxon>Rubiaceae</taxon>
        <taxon>Cinchonoideae</taxon>
        <taxon>Cinchoneae</taxon>
        <taxon>Cinchona</taxon>
    </lineage>
</organism>
<accession>A0ABD2XYH0</accession>
<dbReference type="EMBL" id="JBJUIK010000016">
    <property type="protein sequence ID" value="KAL3500421.1"/>
    <property type="molecule type" value="Genomic_DNA"/>
</dbReference>
<feature type="region of interest" description="Disordered" evidence="1">
    <location>
        <begin position="1"/>
        <end position="82"/>
    </location>
</feature>
<feature type="compositionally biased region" description="Acidic residues" evidence="1">
    <location>
        <begin position="43"/>
        <end position="53"/>
    </location>
</feature>
<proteinExistence type="predicted"/>
<reference evidence="2 3" key="1">
    <citation type="submission" date="2024-11" db="EMBL/GenBank/DDBJ databases">
        <title>A near-complete genome assembly of Cinchona calisaya.</title>
        <authorList>
            <person name="Lian D.C."/>
            <person name="Zhao X.W."/>
            <person name="Wei L."/>
        </authorList>
    </citation>
    <scope>NUCLEOTIDE SEQUENCE [LARGE SCALE GENOMIC DNA]</scope>
    <source>
        <tissue evidence="2">Nenye</tissue>
    </source>
</reference>
<feature type="compositionally biased region" description="Basic and acidic residues" evidence="1">
    <location>
        <begin position="1"/>
        <end position="22"/>
    </location>
</feature>
<dbReference type="Proteomes" id="UP001630127">
    <property type="component" value="Unassembled WGS sequence"/>
</dbReference>
<dbReference type="AlphaFoldDB" id="A0ABD2XYH0"/>
<protein>
    <submittedName>
        <fullName evidence="2">Uncharacterized protein</fullName>
    </submittedName>
</protein>
<keyword evidence="3" id="KW-1185">Reference proteome</keyword>
<name>A0ABD2XYH0_9GENT</name>
<feature type="compositionally biased region" description="Polar residues" evidence="1">
    <location>
        <begin position="33"/>
        <end position="42"/>
    </location>
</feature>
<evidence type="ECO:0000313" key="3">
    <source>
        <dbReference type="Proteomes" id="UP001630127"/>
    </source>
</evidence>
<evidence type="ECO:0000313" key="2">
    <source>
        <dbReference type="EMBL" id="KAL3500421.1"/>
    </source>
</evidence>
<comment type="caution">
    <text evidence="2">The sequence shown here is derived from an EMBL/GenBank/DDBJ whole genome shotgun (WGS) entry which is preliminary data.</text>
</comment>